<evidence type="ECO:0000256" key="6">
    <source>
        <dbReference type="ARBA" id="ARBA00049026"/>
    </source>
</evidence>
<dbReference type="FunFam" id="3.40.640.10:FF:000224">
    <property type="entry name" value="Probable glycine dehydrogenase (decarboxylating) subunit 2"/>
    <property type="match status" value="1"/>
</dbReference>
<dbReference type="InterPro" id="IPR049316">
    <property type="entry name" value="GDC-P_C"/>
</dbReference>
<dbReference type="FunFam" id="3.90.1150.10:FF:000014">
    <property type="entry name" value="Probable glycine dehydrogenase (decarboxylating) subunit 2"/>
    <property type="match status" value="1"/>
</dbReference>
<dbReference type="Gene3D" id="3.40.640.10">
    <property type="entry name" value="Type I PLP-dependent aspartate aminotransferase-like (Major domain)"/>
    <property type="match status" value="1"/>
</dbReference>
<dbReference type="STRING" id="573370.DMR_31790"/>
<dbReference type="PANTHER" id="PTHR11773:SF1">
    <property type="entry name" value="GLYCINE DEHYDROGENASE (DECARBOXYLATING), MITOCHONDRIAL"/>
    <property type="match status" value="1"/>
</dbReference>
<evidence type="ECO:0000256" key="3">
    <source>
        <dbReference type="ARBA" id="ARBA00012134"/>
    </source>
</evidence>
<comment type="cofactor">
    <cofactor evidence="1">
        <name>pyridoxal 5'-phosphate</name>
        <dbReference type="ChEBI" id="CHEBI:597326"/>
    </cofactor>
</comment>
<feature type="domain" description="Glycine dehydrogenase C-terminal" evidence="9">
    <location>
        <begin position="371"/>
        <end position="470"/>
    </location>
</feature>
<dbReference type="InterPro" id="IPR049315">
    <property type="entry name" value="GDC-P_N"/>
</dbReference>
<dbReference type="GO" id="GO:0019464">
    <property type="term" value="P:glycine decarboxylation via glycine cleavage system"/>
    <property type="evidence" value="ECO:0007669"/>
    <property type="project" value="TreeGrafter"/>
</dbReference>
<evidence type="ECO:0000256" key="2">
    <source>
        <dbReference type="ARBA" id="ARBA00003788"/>
    </source>
</evidence>
<comment type="catalytic activity">
    <reaction evidence="6">
        <text>N(6)-[(R)-lipoyl]-L-lysyl-[glycine-cleavage complex H protein] + glycine + H(+) = N(6)-[(R)-S(8)-aminomethyldihydrolipoyl]-L-lysyl-[glycine-cleavage complex H protein] + CO2</text>
        <dbReference type="Rhea" id="RHEA:24304"/>
        <dbReference type="Rhea" id="RHEA-COMP:10494"/>
        <dbReference type="Rhea" id="RHEA-COMP:10495"/>
        <dbReference type="ChEBI" id="CHEBI:15378"/>
        <dbReference type="ChEBI" id="CHEBI:16526"/>
        <dbReference type="ChEBI" id="CHEBI:57305"/>
        <dbReference type="ChEBI" id="CHEBI:83099"/>
        <dbReference type="ChEBI" id="CHEBI:83143"/>
        <dbReference type="EC" id="1.4.4.2"/>
    </reaction>
</comment>
<dbReference type="NCBIfam" id="NF003346">
    <property type="entry name" value="PRK04366.1"/>
    <property type="match status" value="1"/>
</dbReference>
<evidence type="ECO:0000256" key="5">
    <source>
        <dbReference type="ARBA" id="ARBA00023002"/>
    </source>
</evidence>
<dbReference type="AlphaFoldDB" id="C4XJC0"/>
<evidence type="ECO:0000259" key="9">
    <source>
        <dbReference type="Pfam" id="PF21478"/>
    </source>
</evidence>
<dbReference type="GO" id="GO:0016594">
    <property type="term" value="F:glycine binding"/>
    <property type="evidence" value="ECO:0007669"/>
    <property type="project" value="TreeGrafter"/>
</dbReference>
<evidence type="ECO:0000256" key="4">
    <source>
        <dbReference type="ARBA" id="ARBA00022898"/>
    </source>
</evidence>
<dbReference type="InterPro" id="IPR020581">
    <property type="entry name" value="GDC_P"/>
</dbReference>
<dbReference type="GO" id="GO:0030170">
    <property type="term" value="F:pyridoxal phosphate binding"/>
    <property type="evidence" value="ECO:0007669"/>
    <property type="project" value="TreeGrafter"/>
</dbReference>
<gene>
    <name evidence="10" type="primary">gcvPB</name>
    <name evidence="10" type="ordered locus">DMR_31790</name>
</gene>
<keyword evidence="5" id="KW-0560">Oxidoreductase</keyword>
<dbReference type="PANTHER" id="PTHR11773">
    <property type="entry name" value="GLYCINE DEHYDROGENASE, DECARBOXYLATING"/>
    <property type="match status" value="1"/>
</dbReference>
<keyword evidence="4" id="KW-0663">Pyridoxal phosphate</keyword>
<name>C4XJC0_SOLM1</name>
<dbReference type="Gene3D" id="3.90.1150.10">
    <property type="entry name" value="Aspartate Aminotransferase, domain 1"/>
    <property type="match status" value="1"/>
</dbReference>
<dbReference type="InterPro" id="IPR015424">
    <property type="entry name" value="PyrdxlP-dep_Trfase"/>
</dbReference>
<dbReference type="KEGG" id="dma:DMR_31790"/>
<evidence type="ECO:0000313" key="10">
    <source>
        <dbReference type="EMBL" id="BAH76670.1"/>
    </source>
</evidence>
<dbReference type="Pfam" id="PF21478">
    <property type="entry name" value="GcvP2_C"/>
    <property type="match status" value="1"/>
</dbReference>
<keyword evidence="11" id="KW-1185">Reference proteome</keyword>
<feature type="compositionally biased region" description="Basic residues" evidence="7">
    <location>
        <begin position="1"/>
        <end position="13"/>
    </location>
</feature>
<dbReference type="EMBL" id="AP010904">
    <property type="protein sequence ID" value="BAH76670.1"/>
    <property type="molecule type" value="Genomic_DNA"/>
</dbReference>
<dbReference type="InterPro" id="IPR015421">
    <property type="entry name" value="PyrdxlP-dep_Trfase_major"/>
</dbReference>
<evidence type="ECO:0000259" key="8">
    <source>
        <dbReference type="Pfam" id="PF02347"/>
    </source>
</evidence>
<dbReference type="GO" id="GO:0005960">
    <property type="term" value="C:glycine cleavage complex"/>
    <property type="evidence" value="ECO:0007669"/>
    <property type="project" value="TreeGrafter"/>
</dbReference>
<evidence type="ECO:0000313" key="11">
    <source>
        <dbReference type="Proteomes" id="UP000009071"/>
    </source>
</evidence>
<proteinExistence type="predicted"/>
<dbReference type="Proteomes" id="UP000009071">
    <property type="component" value="Chromosome"/>
</dbReference>
<dbReference type="GO" id="GO:0004375">
    <property type="term" value="F:glycine dehydrogenase (decarboxylating) activity"/>
    <property type="evidence" value="ECO:0007669"/>
    <property type="project" value="UniProtKB-EC"/>
</dbReference>
<comment type="function">
    <text evidence="2">The glycine cleavage system catalyzes the degradation of glycine. The P protein binds the alpha-amino group of glycine through its pyridoxal phosphate cofactor; CO(2) is released and the remaining methylamine moiety is then transferred to the lipoamide cofactor of the H protein.</text>
</comment>
<dbReference type="HOGENOM" id="CLU_004620_5_0_7"/>
<sequence length="504" mass="54500">MLHRKARPRRHRPPGPAAGERLMSTVFSKSVPGREGVWPEAPKTDPVDFIPQHLLREGDAGLPSLSELDVVRHFTALSRKNYGVDSNFYPLGSCTMKYNPKFTEEVAALPGFSRLHPLTPQLPGGGDMSAGCLEVMYETERCLCEITGMAAFTLHPMAGAHGELTGALMMAAYHADKGHKKTKIICPDSAHGTNPASAAIAGFEVVTIESKDGIIDPAALAAVIDDETAGVMMTVPNTLGLFERHLPEIVALCRKVDALLYYDGANLNAILGKLRVGDAGFDVVHINLHKTFATPHGGGGPGAGPVGVSERLIPYLPVSRVQKDEAGRFSLSYDHPKSIGYVAPFYGNFGVVLKAYAYILRLGREGLIRVSESAVLAANYLRARLAEAIEVPYNRICMHEFVASAAKLAAEKNVRALDIAKALLDKGYHAPTIYFPLIVKEALMFEPTETESKDTLDQFVADLLDILAQAETDPEAVRACPTTLPVGRLDETYAARAMEITDDL</sequence>
<dbReference type="EC" id="1.4.4.2" evidence="3"/>
<evidence type="ECO:0000256" key="1">
    <source>
        <dbReference type="ARBA" id="ARBA00001933"/>
    </source>
</evidence>
<dbReference type="Pfam" id="PF02347">
    <property type="entry name" value="GDC-P"/>
    <property type="match status" value="1"/>
</dbReference>
<accession>C4XJC0</accession>
<evidence type="ECO:0000256" key="7">
    <source>
        <dbReference type="SAM" id="MobiDB-lite"/>
    </source>
</evidence>
<dbReference type="Gene3D" id="6.20.440.10">
    <property type="match status" value="1"/>
</dbReference>
<organism evidence="10 11">
    <name type="scientific">Solidesulfovibrio magneticus (strain ATCC 700980 / DSM 13731 / RS-1)</name>
    <name type="common">Desulfovibrio magneticus</name>
    <dbReference type="NCBI Taxonomy" id="573370"/>
    <lineage>
        <taxon>Bacteria</taxon>
        <taxon>Pseudomonadati</taxon>
        <taxon>Thermodesulfobacteriota</taxon>
        <taxon>Desulfovibrionia</taxon>
        <taxon>Desulfovibrionales</taxon>
        <taxon>Desulfovibrionaceae</taxon>
        <taxon>Solidesulfovibrio</taxon>
    </lineage>
</organism>
<dbReference type="SUPFAM" id="SSF53383">
    <property type="entry name" value="PLP-dependent transferases"/>
    <property type="match status" value="1"/>
</dbReference>
<dbReference type="InterPro" id="IPR015422">
    <property type="entry name" value="PyrdxlP-dep_Trfase_small"/>
</dbReference>
<feature type="region of interest" description="Disordered" evidence="7">
    <location>
        <begin position="1"/>
        <end position="20"/>
    </location>
</feature>
<dbReference type="eggNOG" id="COG1003">
    <property type="taxonomic scope" value="Bacteria"/>
</dbReference>
<reference evidence="10 11" key="1">
    <citation type="journal article" date="2009" name="Genome Res.">
        <title>Whole genome sequence of Desulfovibrio magneticus strain RS-1 revealed common gene clusters in magnetotactic bacteria.</title>
        <authorList>
            <person name="Nakazawa H."/>
            <person name="Arakaki A."/>
            <person name="Narita-Yamada S."/>
            <person name="Yashiro I."/>
            <person name="Jinno K."/>
            <person name="Aoki N."/>
            <person name="Tsuruyama A."/>
            <person name="Okamura Y."/>
            <person name="Tanikawa S."/>
            <person name="Fujita N."/>
            <person name="Takeyama H."/>
            <person name="Matsunaga T."/>
        </authorList>
    </citation>
    <scope>NUCLEOTIDE SEQUENCE [LARGE SCALE GENOMIC DNA]</scope>
    <source>
        <strain evidence="11">ATCC 700980 / DSM 13731 / RS-1</strain>
    </source>
</reference>
<feature type="domain" description="Glycine cleavage system P-protein N-terminal" evidence="8">
    <location>
        <begin position="50"/>
        <end position="317"/>
    </location>
</feature>
<protein>
    <recommendedName>
        <fullName evidence="3">glycine dehydrogenase (aminomethyl-transferring)</fullName>
        <ecNumber evidence="3">1.4.4.2</ecNumber>
    </recommendedName>
</protein>
<dbReference type="GO" id="GO:0005829">
    <property type="term" value="C:cytosol"/>
    <property type="evidence" value="ECO:0007669"/>
    <property type="project" value="TreeGrafter"/>
</dbReference>